<dbReference type="AlphaFoldDB" id="A0A9I9ED56"/>
<proteinExistence type="predicted"/>
<dbReference type="EnsemblPlants" id="MELO3C032158.2.1">
    <property type="protein sequence ID" value="MELO3C032158.2.1"/>
    <property type="gene ID" value="MELO3C032158.2"/>
</dbReference>
<name>A0A9I9ED56_CUCME</name>
<evidence type="ECO:0000256" key="1">
    <source>
        <dbReference type="SAM" id="MobiDB-lite"/>
    </source>
</evidence>
<accession>A0A9I9ED56</accession>
<feature type="region of interest" description="Disordered" evidence="1">
    <location>
        <begin position="1"/>
        <end position="22"/>
    </location>
</feature>
<protein>
    <submittedName>
        <fullName evidence="2">Uncharacterized protein</fullName>
    </submittedName>
</protein>
<dbReference type="Gramene" id="MELO3C032158.2.1">
    <property type="protein sequence ID" value="MELO3C032158.2.1"/>
    <property type="gene ID" value="MELO3C032158.2"/>
</dbReference>
<sequence length="61" mass="6715">MINLGVVMGTDADGESGPPTSGKSRYNWQWFLMHKGGVAGVGLRCLKMNKDWEEALAGWFL</sequence>
<organism evidence="2">
    <name type="scientific">Cucumis melo</name>
    <name type="common">Muskmelon</name>
    <dbReference type="NCBI Taxonomy" id="3656"/>
    <lineage>
        <taxon>Eukaryota</taxon>
        <taxon>Viridiplantae</taxon>
        <taxon>Streptophyta</taxon>
        <taxon>Embryophyta</taxon>
        <taxon>Tracheophyta</taxon>
        <taxon>Spermatophyta</taxon>
        <taxon>Magnoliopsida</taxon>
        <taxon>eudicotyledons</taxon>
        <taxon>Gunneridae</taxon>
        <taxon>Pentapetalae</taxon>
        <taxon>rosids</taxon>
        <taxon>fabids</taxon>
        <taxon>Cucurbitales</taxon>
        <taxon>Cucurbitaceae</taxon>
        <taxon>Benincaseae</taxon>
        <taxon>Cucumis</taxon>
    </lineage>
</organism>
<evidence type="ECO:0000313" key="2">
    <source>
        <dbReference type="EnsemblPlants" id="MELO3C032158.2.1"/>
    </source>
</evidence>
<reference evidence="2" key="1">
    <citation type="submission" date="2023-03" db="UniProtKB">
        <authorList>
            <consortium name="EnsemblPlants"/>
        </authorList>
    </citation>
    <scope>IDENTIFICATION</scope>
</reference>